<dbReference type="InterPro" id="IPR000160">
    <property type="entry name" value="GGDEF_dom"/>
</dbReference>
<dbReference type="Pfam" id="PF00672">
    <property type="entry name" value="HAMP"/>
    <property type="match status" value="1"/>
</dbReference>
<dbReference type="CDD" id="cd18773">
    <property type="entry name" value="PDC1_HK_sensor"/>
    <property type="match status" value="1"/>
</dbReference>
<dbReference type="SMART" id="SM00267">
    <property type="entry name" value="GGDEF"/>
    <property type="match status" value="1"/>
</dbReference>
<dbReference type="NCBIfam" id="TIGR00254">
    <property type="entry name" value="GGDEF"/>
    <property type="match status" value="1"/>
</dbReference>
<evidence type="ECO:0000256" key="5">
    <source>
        <dbReference type="ARBA" id="ARBA00022989"/>
    </source>
</evidence>
<evidence type="ECO:0000256" key="8">
    <source>
        <dbReference type="SAM" id="Phobius"/>
    </source>
</evidence>
<dbReference type="FunFam" id="3.30.70.270:FF:000001">
    <property type="entry name" value="Diguanylate cyclase domain protein"/>
    <property type="match status" value="1"/>
</dbReference>
<accession>A0A1H8C959</accession>
<dbReference type="GO" id="GO:0005886">
    <property type="term" value="C:plasma membrane"/>
    <property type="evidence" value="ECO:0007669"/>
    <property type="project" value="UniProtKB-SubCell"/>
</dbReference>
<name>A0A1H8C959_9PROT</name>
<protein>
    <recommendedName>
        <fullName evidence="2">diguanylate cyclase</fullName>
        <ecNumber evidence="2">2.7.7.65</ecNumber>
    </recommendedName>
</protein>
<dbReference type="PANTHER" id="PTHR45138">
    <property type="entry name" value="REGULATORY COMPONENTS OF SENSORY TRANSDUCTION SYSTEM"/>
    <property type="match status" value="1"/>
</dbReference>
<dbReference type="AlphaFoldDB" id="A0A1H8C959"/>
<dbReference type="GO" id="GO:0052621">
    <property type="term" value="F:diguanylate cyclase activity"/>
    <property type="evidence" value="ECO:0007669"/>
    <property type="project" value="UniProtKB-EC"/>
</dbReference>
<evidence type="ECO:0000259" key="10">
    <source>
        <dbReference type="PROSITE" id="PS50887"/>
    </source>
</evidence>
<proteinExistence type="predicted"/>
<dbReference type="CDD" id="cd01949">
    <property type="entry name" value="GGDEF"/>
    <property type="match status" value="1"/>
</dbReference>
<dbReference type="Gene3D" id="3.30.70.270">
    <property type="match status" value="1"/>
</dbReference>
<keyword evidence="3" id="KW-1003">Cell membrane</keyword>
<evidence type="ECO:0000256" key="6">
    <source>
        <dbReference type="ARBA" id="ARBA00023136"/>
    </source>
</evidence>
<feature type="transmembrane region" description="Helical" evidence="8">
    <location>
        <begin position="288"/>
        <end position="308"/>
    </location>
</feature>
<dbReference type="InterPro" id="IPR043128">
    <property type="entry name" value="Rev_trsase/Diguanyl_cyclase"/>
</dbReference>
<dbReference type="SUPFAM" id="SSF55073">
    <property type="entry name" value="Nucleotide cyclase"/>
    <property type="match status" value="1"/>
</dbReference>
<comment type="catalytic activity">
    <reaction evidence="7">
        <text>2 GTP = 3',3'-c-di-GMP + 2 diphosphate</text>
        <dbReference type="Rhea" id="RHEA:24898"/>
        <dbReference type="ChEBI" id="CHEBI:33019"/>
        <dbReference type="ChEBI" id="CHEBI:37565"/>
        <dbReference type="ChEBI" id="CHEBI:58805"/>
        <dbReference type="EC" id="2.7.7.65"/>
    </reaction>
</comment>
<keyword evidence="6 8" id="KW-0472">Membrane</keyword>
<keyword evidence="5 8" id="KW-1133">Transmembrane helix</keyword>
<evidence type="ECO:0000256" key="7">
    <source>
        <dbReference type="ARBA" id="ARBA00034247"/>
    </source>
</evidence>
<dbReference type="Pfam" id="PF00990">
    <property type="entry name" value="GGDEF"/>
    <property type="match status" value="1"/>
</dbReference>
<evidence type="ECO:0000313" key="12">
    <source>
        <dbReference type="Proteomes" id="UP000199459"/>
    </source>
</evidence>
<reference evidence="11 12" key="1">
    <citation type="submission" date="2016-10" db="EMBL/GenBank/DDBJ databases">
        <authorList>
            <person name="de Groot N.N."/>
        </authorList>
    </citation>
    <scope>NUCLEOTIDE SEQUENCE [LARGE SCALE GENOMIC DNA]</scope>
    <source>
        <strain evidence="11 12">Nm22</strain>
    </source>
</reference>
<dbReference type="EMBL" id="FOCP01000004">
    <property type="protein sequence ID" value="SEM91580.1"/>
    <property type="molecule type" value="Genomic_DNA"/>
</dbReference>
<dbReference type="CDD" id="cd06225">
    <property type="entry name" value="HAMP"/>
    <property type="match status" value="1"/>
</dbReference>
<dbReference type="Pfam" id="PF02743">
    <property type="entry name" value="dCache_1"/>
    <property type="match status" value="1"/>
</dbReference>
<dbReference type="RefSeq" id="WP_090628363.1">
    <property type="nucleotide sequence ID" value="NZ_FOCP01000004.1"/>
</dbReference>
<dbReference type="Gene3D" id="3.30.450.20">
    <property type="entry name" value="PAS domain"/>
    <property type="match status" value="2"/>
</dbReference>
<comment type="subcellular location">
    <subcellularLocation>
        <location evidence="1">Cell membrane</location>
        <topology evidence="1">Multi-pass membrane protein</topology>
    </subcellularLocation>
</comment>
<dbReference type="PROSITE" id="PS50887">
    <property type="entry name" value="GGDEF"/>
    <property type="match status" value="1"/>
</dbReference>
<dbReference type="Proteomes" id="UP000199459">
    <property type="component" value="Unassembled WGS sequence"/>
</dbReference>
<dbReference type="PROSITE" id="PS50885">
    <property type="entry name" value="HAMP"/>
    <property type="match status" value="1"/>
</dbReference>
<feature type="domain" description="GGDEF" evidence="10">
    <location>
        <begin position="412"/>
        <end position="545"/>
    </location>
</feature>
<dbReference type="Gene3D" id="6.10.340.10">
    <property type="match status" value="1"/>
</dbReference>
<evidence type="ECO:0000313" key="11">
    <source>
        <dbReference type="EMBL" id="SEM91580.1"/>
    </source>
</evidence>
<dbReference type="InterPro" id="IPR033479">
    <property type="entry name" value="dCache_1"/>
</dbReference>
<feature type="domain" description="HAMP" evidence="9">
    <location>
        <begin position="309"/>
        <end position="362"/>
    </location>
</feature>
<dbReference type="InterPro" id="IPR050469">
    <property type="entry name" value="Diguanylate_Cyclase"/>
</dbReference>
<dbReference type="STRING" id="917.SAMN05216326_102147"/>
<dbReference type="SMART" id="SM00304">
    <property type="entry name" value="HAMP"/>
    <property type="match status" value="1"/>
</dbReference>
<evidence type="ECO:0000256" key="2">
    <source>
        <dbReference type="ARBA" id="ARBA00012528"/>
    </source>
</evidence>
<keyword evidence="4 8" id="KW-0812">Transmembrane</keyword>
<dbReference type="PANTHER" id="PTHR45138:SF9">
    <property type="entry name" value="DIGUANYLATE CYCLASE DGCM-RELATED"/>
    <property type="match status" value="1"/>
</dbReference>
<dbReference type="InterPro" id="IPR029787">
    <property type="entry name" value="Nucleotide_cyclase"/>
</dbReference>
<dbReference type="EC" id="2.7.7.65" evidence="2"/>
<dbReference type="GO" id="GO:0007165">
    <property type="term" value="P:signal transduction"/>
    <property type="evidence" value="ECO:0007669"/>
    <property type="project" value="InterPro"/>
</dbReference>
<dbReference type="SUPFAM" id="SSF158472">
    <property type="entry name" value="HAMP domain-like"/>
    <property type="match status" value="1"/>
</dbReference>
<evidence type="ECO:0000256" key="1">
    <source>
        <dbReference type="ARBA" id="ARBA00004651"/>
    </source>
</evidence>
<evidence type="ECO:0000256" key="4">
    <source>
        <dbReference type="ARBA" id="ARBA00022692"/>
    </source>
</evidence>
<evidence type="ECO:0000259" key="9">
    <source>
        <dbReference type="PROSITE" id="PS50885"/>
    </source>
</evidence>
<organism evidence="11 12">
    <name type="scientific">Nitrosomonas marina</name>
    <dbReference type="NCBI Taxonomy" id="917"/>
    <lineage>
        <taxon>Bacteria</taxon>
        <taxon>Pseudomonadati</taxon>
        <taxon>Pseudomonadota</taxon>
        <taxon>Betaproteobacteria</taxon>
        <taxon>Nitrosomonadales</taxon>
        <taxon>Nitrosomonadaceae</taxon>
        <taxon>Nitrosomonas</taxon>
    </lineage>
</organism>
<gene>
    <name evidence="11" type="ORF">SAMN05216325_10479</name>
</gene>
<evidence type="ECO:0000256" key="3">
    <source>
        <dbReference type="ARBA" id="ARBA00022475"/>
    </source>
</evidence>
<dbReference type="OrthoDB" id="9813903at2"/>
<sequence>MKSIKSKIFFFALLSTLVPSLVLGLLSFRQNEELINDNVKRELRILASHASREVDAWINLNVHEANSLTSAKIIIDSLSSAANQQSNQLKNSPEILTQYLVSVQNKLDTILELTVLDTNRHVVASSSSRYVPKEPFQSDWLEKKITHKPVISPPQLHDYFETVTVSIILPVVSYDDYILGQLAITYDLNNVKSVLKSTIKSPRGEILLVDSDGHILLASNSDITHPTVIAPSVFDYLYKHPGEFMTFQNFLKEHVIALAYSAKTLPITVIAEKNHRDVYAAWLEQRNLFIILVGISIFIVAVIAIYLGHSIVIPLHRLIDATGQIVKGNLDIPITDVTQKDEVGKLAHMFNLMTEKLRHSQSRILAANKAMHEKNQLLEKLSITDGLTGLYNRNKLTLIIKEQLHRYQRNKRPFSVLMIDVDFFKELNDKLGHVAGDEILAAVARNLSQSIRNIDFAARYGGDEFIIILTETNVREASITAERIRSRTSEIKCKSTDTNIKVTLSIGIIQSEPDDKSPTTIISRADHALYKAKHAGRNQAYAVQPVSVLIS</sequence>
<dbReference type="InterPro" id="IPR003660">
    <property type="entry name" value="HAMP_dom"/>
</dbReference>